<dbReference type="VEuPathDB" id="MicrosporidiaDB:THOM_0400"/>
<dbReference type="HOGENOM" id="CLU_872052_0_0_1"/>
<reference evidence="1 2" key="1">
    <citation type="journal article" date="2012" name="PLoS Pathog.">
        <title>The genome of the obligate intracellular parasite Trachipleistophora hominis: new insights into microsporidian genome dynamics and reductive evolution.</title>
        <authorList>
            <person name="Heinz E."/>
            <person name="Williams T.A."/>
            <person name="Nakjang S."/>
            <person name="Noel C.J."/>
            <person name="Swan D.C."/>
            <person name="Goldberg A.V."/>
            <person name="Harris S.R."/>
            <person name="Weinmaier T."/>
            <person name="Markert S."/>
            <person name="Becher D."/>
            <person name="Bernhardt J."/>
            <person name="Dagan T."/>
            <person name="Hacker C."/>
            <person name="Lucocq J.M."/>
            <person name="Schweder T."/>
            <person name="Rattei T."/>
            <person name="Hall N."/>
            <person name="Hirt R.P."/>
            <person name="Embley T.M."/>
        </authorList>
    </citation>
    <scope>NUCLEOTIDE SEQUENCE [LARGE SCALE GENOMIC DNA]</scope>
</reference>
<dbReference type="STRING" id="72359.L7K047"/>
<sequence length="319" mass="36826">MLLREYNSNLGMEVALELFFNSLDRKNFLFQKMFLQFLGMSGSITLEVLHLLVPRNAPHFCLNFIKLCKYFITDFVQVRREGSSFDSLKICKEILYPLKYYREECNLILNEIQDFFRHIEILTRENDAEVVGGKGIVGTAENAAQKKTNVKLTDIYMQKNINYGLFYDIADFFNSKLRNNKFVTLKNLFNKRRRRVYSKSFDFSTTDSTYKSIINYAGDGLANIILTNSVQRDVAITALVDNLSDENAQGYNQNCNAILYLSENDEWSENLLGLIFYRVLGNNPPYLLAKVCKELMCRENKKIGGSVRERVSEAVKGVN</sequence>
<name>L7K047_TRAHO</name>
<proteinExistence type="predicted"/>
<evidence type="ECO:0000313" key="2">
    <source>
        <dbReference type="Proteomes" id="UP000011185"/>
    </source>
</evidence>
<dbReference type="Proteomes" id="UP000011185">
    <property type="component" value="Unassembled WGS sequence"/>
</dbReference>
<evidence type="ECO:0000313" key="1">
    <source>
        <dbReference type="EMBL" id="ELQ76681.1"/>
    </source>
</evidence>
<organism evidence="1 2">
    <name type="scientific">Trachipleistophora hominis</name>
    <name type="common">Microsporidian parasite</name>
    <dbReference type="NCBI Taxonomy" id="72359"/>
    <lineage>
        <taxon>Eukaryota</taxon>
        <taxon>Fungi</taxon>
        <taxon>Fungi incertae sedis</taxon>
        <taxon>Microsporidia</taxon>
        <taxon>Pleistophoridae</taxon>
        <taxon>Trachipleistophora</taxon>
    </lineage>
</organism>
<dbReference type="InParanoid" id="L7K047"/>
<dbReference type="AlphaFoldDB" id="L7K047"/>
<protein>
    <submittedName>
        <fullName evidence="1">Uncharacterized protein</fullName>
    </submittedName>
</protein>
<keyword evidence="2" id="KW-1185">Reference proteome</keyword>
<gene>
    <name evidence="1" type="ORF">THOM_0400</name>
</gene>
<accession>L7K047</accession>
<dbReference type="EMBL" id="JH993832">
    <property type="protein sequence ID" value="ELQ76681.1"/>
    <property type="molecule type" value="Genomic_DNA"/>
</dbReference>